<proteinExistence type="predicted"/>
<protein>
    <submittedName>
        <fullName evidence="1">Uncharacterized protein</fullName>
    </submittedName>
</protein>
<dbReference type="EMBL" id="GBRH01193851">
    <property type="protein sequence ID" value="JAE04045.1"/>
    <property type="molecule type" value="Transcribed_RNA"/>
</dbReference>
<accession>A0A0A9ETI7</accession>
<sequence length="24" mass="2794">MNQDIALLRPQLCSYYPQPVAIFI</sequence>
<dbReference type="AlphaFoldDB" id="A0A0A9ETI7"/>
<reference evidence="1" key="2">
    <citation type="journal article" date="2015" name="Data Brief">
        <title>Shoot transcriptome of the giant reed, Arundo donax.</title>
        <authorList>
            <person name="Barrero R.A."/>
            <person name="Guerrero F.D."/>
            <person name="Moolhuijzen P."/>
            <person name="Goolsby J.A."/>
            <person name="Tidwell J."/>
            <person name="Bellgard S.E."/>
            <person name="Bellgard M.I."/>
        </authorList>
    </citation>
    <scope>NUCLEOTIDE SEQUENCE</scope>
    <source>
        <tissue evidence="1">Shoot tissue taken approximately 20 cm above the soil surface</tissue>
    </source>
</reference>
<name>A0A0A9ETI7_ARUDO</name>
<organism evidence="1">
    <name type="scientific">Arundo donax</name>
    <name type="common">Giant reed</name>
    <name type="synonym">Donax arundinaceus</name>
    <dbReference type="NCBI Taxonomy" id="35708"/>
    <lineage>
        <taxon>Eukaryota</taxon>
        <taxon>Viridiplantae</taxon>
        <taxon>Streptophyta</taxon>
        <taxon>Embryophyta</taxon>
        <taxon>Tracheophyta</taxon>
        <taxon>Spermatophyta</taxon>
        <taxon>Magnoliopsida</taxon>
        <taxon>Liliopsida</taxon>
        <taxon>Poales</taxon>
        <taxon>Poaceae</taxon>
        <taxon>PACMAD clade</taxon>
        <taxon>Arundinoideae</taxon>
        <taxon>Arundineae</taxon>
        <taxon>Arundo</taxon>
    </lineage>
</organism>
<reference evidence="1" key="1">
    <citation type="submission" date="2014-09" db="EMBL/GenBank/DDBJ databases">
        <authorList>
            <person name="Magalhaes I.L.F."/>
            <person name="Oliveira U."/>
            <person name="Santos F.R."/>
            <person name="Vidigal T.H.D.A."/>
            <person name="Brescovit A.D."/>
            <person name="Santos A.J."/>
        </authorList>
    </citation>
    <scope>NUCLEOTIDE SEQUENCE</scope>
    <source>
        <tissue evidence="1">Shoot tissue taken approximately 20 cm above the soil surface</tissue>
    </source>
</reference>
<evidence type="ECO:0000313" key="1">
    <source>
        <dbReference type="EMBL" id="JAE04045.1"/>
    </source>
</evidence>